<dbReference type="CDD" id="cd00090">
    <property type="entry name" value="HTH_ARSR"/>
    <property type="match status" value="1"/>
</dbReference>
<dbReference type="STRING" id="211460.YH63_01490"/>
<dbReference type="InterPro" id="IPR002577">
    <property type="entry name" value="HTH_HxlR"/>
</dbReference>
<dbReference type="EMBL" id="LBIA02000001">
    <property type="protein sequence ID" value="TKT73084.1"/>
    <property type="molecule type" value="Genomic_DNA"/>
</dbReference>
<comment type="caution">
    <text evidence="6">The sequence shown here is derived from an EMBL/GenBank/DDBJ whole genome shotgun (WGS) entry which is preliminary data.</text>
</comment>
<evidence type="ECO:0000256" key="3">
    <source>
        <dbReference type="ARBA" id="ARBA00023163"/>
    </source>
</evidence>
<dbReference type="AlphaFoldDB" id="A0A4U6BW17"/>
<evidence type="ECO:0000313" key="6">
    <source>
        <dbReference type="EMBL" id="TKT73084.1"/>
    </source>
</evidence>
<evidence type="ECO:0000256" key="1">
    <source>
        <dbReference type="ARBA" id="ARBA00023015"/>
    </source>
</evidence>
<dbReference type="InterPro" id="IPR036390">
    <property type="entry name" value="WH_DNA-bd_sf"/>
</dbReference>
<dbReference type="PROSITE" id="PS51118">
    <property type="entry name" value="HTH_HXLR"/>
    <property type="match status" value="1"/>
</dbReference>
<keyword evidence="3" id="KW-0804">Transcription</keyword>
<accession>A0A4U6BW17</accession>
<organism evidence="6 7">
    <name type="scientific">Afipia massiliensis</name>
    <dbReference type="NCBI Taxonomy" id="211460"/>
    <lineage>
        <taxon>Bacteria</taxon>
        <taxon>Pseudomonadati</taxon>
        <taxon>Pseudomonadota</taxon>
        <taxon>Alphaproteobacteria</taxon>
        <taxon>Hyphomicrobiales</taxon>
        <taxon>Nitrobacteraceae</taxon>
        <taxon>Afipia</taxon>
    </lineage>
</organism>
<dbReference type="OrthoDB" id="9800350at2"/>
<sequence>MPAAGAAVKKALSRDMVSRERPPARSARATKASRGNWPANPYAQDCPTRLVLDRIADKWTVLLLILLSHRPWRFNELRREIGGLTQKMASQTLKGLERDGLVTRKVTPTVPVTVEYSITPLGRTLSETVDALRIWAERHMSDVAKAQIHYDRTKAPTV</sequence>
<keyword evidence="7" id="KW-1185">Reference proteome</keyword>
<feature type="compositionally biased region" description="Basic and acidic residues" evidence="4">
    <location>
        <begin position="12"/>
        <end position="23"/>
    </location>
</feature>
<evidence type="ECO:0000259" key="5">
    <source>
        <dbReference type="PROSITE" id="PS51118"/>
    </source>
</evidence>
<keyword evidence="2" id="KW-0238">DNA-binding</keyword>
<dbReference type="GO" id="GO:0006355">
    <property type="term" value="P:regulation of DNA-templated transcription"/>
    <property type="evidence" value="ECO:0007669"/>
    <property type="project" value="UniProtKB-ARBA"/>
</dbReference>
<dbReference type="GO" id="GO:0003677">
    <property type="term" value="F:DNA binding"/>
    <property type="evidence" value="ECO:0007669"/>
    <property type="project" value="UniProtKB-KW"/>
</dbReference>
<dbReference type="SUPFAM" id="SSF46785">
    <property type="entry name" value="Winged helix' DNA-binding domain"/>
    <property type="match status" value="1"/>
</dbReference>
<evidence type="ECO:0000313" key="7">
    <source>
        <dbReference type="Proteomes" id="UP000034832"/>
    </source>
</evidence>
<evidence type="ECO:0000256" key="4">
    <source>
        <dbReference type="SAM" id="MobiDB-lite"/>
    </source>
</evidence>
<name>A0A4U6BW17_9BRAD</name>
<dbReference type="PANTHER" id="PTHR33204:SF37">
    <property type="entry name" value="HTH-TYPE TRANSCRIPTIONAL REGULATOR YODB"/>
    <property type="match status" value="1"/>
</dbReference>
<dbReference type="InterPro" id="IPR036388">
    <property type="entry name" value="WH-like_DNA-bd_sf"/>
</dbReference>
<evidence type="ECO:0000256" key="2">
    <source>
        <dbReference type="ARBA" id="ARBA00023125"/>
    </source>
</evidence>
<gene>
    <name evidence="6" type="ORF">YH63_017565</name>
</gene>
<dbReference type="InterPro" id="IPR011991">
    <property type="entry name" value="ArsR-like_HTH"/>
</dbReference>
<dbReference type="PANTHER" id="PTHR33204">
    <property type="entry name" value="TRANSCRIPTIONAL REGULATOR, MARR FAMILY"/>
    <property type="match status" value="1"/>
</dbReference>
<dbReference type="Gene3D" id="1.10.10.10">
    <property type="entry name" value="Winged helix-like DNA-binding domain superfamily/Winged helix DNA-binding domain"/>
    <property type="match status" value="1"/>
</dbReference>
<dbReference type="Proteomes" id="UP000034832">
    <property type="component" value="Unassembled WGS sequence"/>
</dbReference>
<feature type="domain" description="HTH hxlR-type" evidence="5">
    <location>
        <begin position="46"/>
        <end position="144"/>
    </location>
</feature>
<feature type="region of interest" description="Disordered" evidence="4">
    <location>
        <begin position="1"/>
        <end position="40"/>
    </location>
</feature>
<reference evidence="6" key="1">
    <citation type="submission" date="2019-04" db="EMBL/GenBank/DDBJ databases">
        <title>Whole genome sequencing of cave bacteria.</title>
        <authorList>
            <person name="Gan H.M."/>
            <person name="Barton H."/>
            <person name="Savka M.A."/>
        </authorList>
    </citation>
    <scope>NUCLEOTIDE SEQUENCE [LARGE SCALE GENOMIC DNA]</scope>
    <source>
        <strain evidence="6">LC387</strain>
    </source>
</reference>
<dbReference type="Pfam" id="PF01638">
    <property type="entry name" value="HxlR"/>
    <property type="match status" value="1"/>
</dbReference>
<proteinExistence type="predicted"/>
<keyword evidence="1" id="KW-0805">Transcription regulation</keyword>
<protein>
    <submittedName>
        <fullName evidence="6">Helix-turn-helix transcriptional regulator</fullName>
    </submittedName>
</protein>